<evidence type="ECO:0000256" key="1">
    <source>
        <dbReference type="SAM" id="Phobius"/>
    </source>
</evidence>
<dbReference type="Proteomes" id="UP000199113">
    <property type="component" value="Unassembled WGS sequence"/>
</dbReference>
<evidence type="ECO:0000313" key="3">
    <source>
        <dbReference type="Proteomes" id="UP000199113"/>
    </source>
</evidence>
<organism evidence="2 3">
    <name type="scientific">Nocardioides alpinus</name>
    <dbReference type="NCBI Taxonomy" id="748909"/>
    <lineage>
        <taxon>Bacteria</taxon>
        <taxon>Bacillati</taxon>
        <taxon>Actinomycetota</taxon>
        <taxon>Actinomycetes</taxon>
        <taxon>Propionibacteriales</taxon>
        <taxon>Nocardioidaceae</taxon>
        <taxon>Nocardioides</taxon>
    </lineage>
</organism>
<gene>
    <name evidence="2" type="ORF">SAMN05192575_112101</name>
</gene>
<accession>A0A1I1B112</accession>
<dbReference type="STRING" id="748909.SAMN05192575_112101"/>
<feature type="transmembrane region" description="Helical" evidence="1">
    <location>
        <begin position="104"/>
        <end position="129"/>
    </location>
</feature>
<sequence>MSGAVLRLGTVLWEADRVSALEFVVAVVIAVGIAGIIVPVLPGTILVLGAILVWALEIGTSTAWLVFALGATLLVAGSVVKYLVPGRRLKASGVPNRTLLLGALLAFVGFFVVPVIGMFIGFVLGVYVAERARVGGAEAWPSTVHALKAVGVSILIELVAAFLAAATWAVGVAIT</sequence>
<keyword evidence="1" id="KW-1133">Transmembrane helix</keyword>
<dbReference type="Pfam" id="PF04306">
    <property type="entry name" value="DUF456"/>
    <property type="match status" value="1"/>
</dbReference>
<keyword evidence="1" id="KW-0472">Membrane</keyword>
<dbReference type="AlphaFoldDB" id="A0A1I1B112"/>
<feature type="transmembrane region" description="Helical" evidence="1">
    <location>
        <begin position="149"/>
        <end position="174"/>
    </location>
</feature>
<name>A0A1I1B112_9ACTN</name>
<keyword evidence="1" id="KW-0812">Transmembrane</keyword>
<feature type="transmembrane region" description="Helical" evidence="1">
    <location>
        <begin position="23"/>
        <end position="56"/>
    </location>
</feature>
<dbReference type="InterPro" id="IPR007403">
    <property type="entry name" value="DUF456"/>
</dbReference>
<dbReference type="EMBL" id="FOKC01000012">
    <property type="protein sequence ID" value="SFB43961.1"/>
    <property type="molecule type" value="Genomic_DNA"/>
</dbReference>
<protein>
    <recommendedName>
        <fullName evidence="4">DUF456 domain-containing protein</fullName>
    </recommendedName>
</protein>
<evidence type="ECO:0008006" key="4">
    <source>
        <dbReference type="Google" id="ProtNLM"/>
    </source>
</evidence>
<feature type="transmembrane region" description="Helical" evidence="1">
    <location>
        <begin position="62"/>
        <end position="84"/>
    </location>
</feature>
<evidence type="ECO:0000313" key="2">
    <source>
        <dbReference type="EMBL" id="SFB43961.1"/>
    </source>
</evidence>
<reference evidence="3" key="1">
    <citation type="submission" date="2016-10" db="EMBL/GenBank/DDBJ databases">
        <authorList>
            <person name="Varghese N."/>
            <person name="Submissions S."/>
        </authorList>
    </citation>
    <scope>NUCLEOTIDE SEQUENCE [LARGE SCALE GENOMIC DNA]</scope>
    <source>
        <strain evidence="3">CGMCC 1.10697</strain>
    </source>
</reference>
<proteinExistence type="predicted"/>